<dbReference type="SUPFAM" id="SSF53822">
    <property type="entry name" value="Periplasmic binding protein-like I"/>
    <property type="match status" value="1"/>
</dbReference>
<feature type="compositionally biased region" description="Low complexity" evidence="2">
    <location>
        <begin position="27"/>
        <end position="59"/>
    </location>
</feature>
<dbReference type="InterPro" id="IPR028082">
    <property type="entry name" value="Peripla_BP_I"/>
</dbReference>
<feature type="domain" description="Periplasmic binding protein" evidence="4">
    <location>
        <begin position="62"/>
        <end position="318"/>
    </location>
</feature>
<organism evidence="5 6">
    <name type="scientific">Christensenella minuta</name>
    <dbReference type="NCBI Taxonomy" id="626937"/>
    <lineage>
        <taxon>Bacteria</taxon>
        <taxon>Bacillati</taxon>
        <taxon>Bacillota</taxon>
        <taxon>Clostridia</taxon>
        <taxon>Christensenellales</taxon>
        <taxon>Christensenellaceae</taxon>
        <taxon>Christensenella</taxon>
    </lineage>
</organism>
<dbReference type="GO" id="GO:0015762">
    <property type="term" value="P:rhamnose transmembrane transport"/>
    <property type="evidence" value="ECO:0007669"/>
    <property type="project" value="InterPro"/>
</dbReference>
<dbReference type="OrthoDB" id="9795981at2"/>
<feature type="chain" id="PRO_5038535478" evidence="3">
    <location>
        <begin position="20"/>
        <end position="368"/>
    </location>
</feature>
<evidence type="ECO:0000259" key="4">
    <source>
        <dbReference type="Pfam" id="PF13407"/>
    </source>
</evidence>
<feature type="region of interest" description="Disordered" evidence="2">
    <location>
        <begin position="27"/>
        <end position="68"/>
    </location>
</feature>
<dbReference type="PANTHER" id="PTHR30036:SF8">
    <property type="entry name" value="ABC-TYPE SUGAR TRANSPORT SYSTEM PERIPLASMIC COMPONENT-LIKE PROTEIN"/>
    <property type="match status" value="1"/>
</dbReference>
<dbReference type="NCBIfam" id="TIGR02637">
    <property type="entry name" value="RhaS"/>
    <property type="match status" value="1"/>
</dbReference>
<dbReference type="AlphaFoldDB" id="A0A136Q7J5"/>
<dbReference type="STRING" id="626937.HMPREF3293_00482"/>
<reference evidence="5 6" key="1">
    <citation type="submission" date="2016-02" db="EMBL/GenBank/DDBJ databases">
        <authorList>
            <person name="Wen L."/>
            <person name="He K."/>
            <person name="Yang H."/>
        </authorList>
    </citation>
    <scope>NUCLEOTIDE SEQUENCE [LARGE SCALE GENOMIC DNA]</scope>
    <source>
        <strain evidence="5 6">DSM 22607</strain>
    </source>
</reference>
<keyword evidence="3" id="KW-0732">Signal</keyword>
<dbReference type="Gene3D" id="3.40.50.2300">
    <property type="match status" value="2"/>
</dbReference>
<dbReference type="EMBL" id="LSZW01000035">
    <property type="protein sequence ID" value="KXK66651.1"/>
    <property type="molecule type" value="Genomic_DNA"/>
</dbReference>
<evidence type="ECO:0000313" key="5">
    <source>
        <dbReference type="EMBL" id="KXK66651.1"/>
    </source>
</evidence>
<evidence type="ECO:0000313" key="6">
    <source>
        <dbReference type="Proteomes" id="UP000070366"/>
    </source>
</evidence>
<comment type="subcellular location">
    <subcellularLocation>
        <location evidence="1">Cell envelope</location>
    </subcellularLocation>
</comment>
<accession>A0A136Q7J5</accession>
<comment type="caution">
    <text evidence="5">The sequence shown here is derived from an EMBL/GenBank/DDBJ whole genome shotgun (WGS) entry which is preliminary data.</text>
</comment>
<dbReference type="KEGG" id="cmiu:B1H56_07210"/>
<dbReference type="Proteomes" id="UP000070366">
    <property type="component" value="Unassembled WGS sequence"/>
</dbReference>
<dbReference type="InterPro" id="IPR050555">
    <property type="entry name" value="Bact_Solute-Bind_Prot2"/>
</dbReference>
<evidence type="ECO:0000256" key="3">
    <source>
        <dbReference type="SAM" id="SignalP"/>
    </source>
</evidence>
<dbReference type="PANTHER" id="PTHR30036">
    <property type="entry name" value="D-XYLOSE-BINDING PERIPLASMIC PROTEIN"/>
    <property type="match status" value="1"/>
</dbReference>
<dbReference type="CDD" id="cd20000">
    <property type="entry name" value="PBP1_ABC_rhamnose"/>
    <property type="match status" value="1"/>
</dbReference>
<dbReference type="GO" id="GO:0030288">
    <property type="term" value="C:outer membrane-bounded periplasmic space"/>
    <property type="evidence" value="ECO:0007669"/>
    <property type="project" value="TreeGrafter"/>
</dbReference>
<sequence>MKKWMTVVCLLIVAAFVFAACAPAAETASQAPESSTEPGEASVESSTEASAGTETTGSGKHAIVFKNTGNPYGEKEMEGFENAVKEAGQEAILRAPDQPTAEGQIQIIEELIAQGVDSITVVANDPDALQPALTKAMQAGIKVIAVDSGVNAQSRELFVNQAGSELIGQALMDAAYDMCGGSGEFAILSATSQATNQNAWIEALQKIMEGDEKYKDMELVKVAYGDDLRDKSVSETEALLQSYPDLKCIVAPTTVGIAAAGKVLTDKGLAGKVALTGLGLPSEMAEYIDNGVCEYMFLWNPLDLGYLAGYTAMALTDGAITGATGDKFEAGTLGEYTVVDASDGGTEIILGPPFKFDAANIAEWKDVY</sequence>
<keyword evidence="6" id="KW-1185">Reference proteome</keyword>
<evidence type="ECO:0000256" key="1">
    <source>
        <dbReference type="ARBA" id="ARBA00004196"/>
    </source>
</evidence>
<dbReference type="InterPro" id="IPR013459">
    <property type="entry name" value="RhaS"/>
</dbReference>
<dbReference type="InterPro" id="IPR025997">
    <property type="entry name" value="SBP_2_dom"/>
</dbReference>
<gene>
    <name evidence="5" type="ORF">HMPREF3293_00482</name>
</gene>
<feature type="signal peptide" evidence="3">
    <location>
        <begin position="1"/>
        <end position="19"/>
    </location>
</feature>
<protein>
    <submittedName>
        <fullName evidence="5">Rhamnose ABC transporter, rhamnose-binding protein</fullName>
    </submittedName>
</protein>
<dbReference type="RefSeq" id="WP_066522936.1">
    <property type="nucleotide sequence ID" value="NZ_CABMOF010000011.1"/>
</dbReference>
<dbReference type="PROSITE" id="PS51257">
    <property type="entry name" value="PROKAR_LIPOPROTEIN"/>
    <property type="match status" value="1"/>
</dbReference>
<dbReference type="PATRIC" id="fig|626937.4.peg.473"/>
<name>A0A136Q7J5_9FIRM</name>
<dbReference type="Pfam" id="PF13407">
    <property type="entry name" value="Peripla_BP_4"/>
    <property type="match status" value="1"/>
</dbReference>
<evidence type="ECO:0000256" key="2">
    <source>
        <dbReference type="SAM" id="MobiDB-lite"/>
    </source>
</evidence>
<dbReference type="GO" id="GO:0030246">
    <property type="term" value="F:carbohydrate binding"/>
    <property type="evidence" value="ECO:0007669"/>
    <property type="project" value="TreeGrafter"/>
</dbReference>
<proteinExistence type="predicted"/>